<dbReference type="Pfam" id="PF25198">
    <property type="entry name" value="Spore_GerAC_N"/>
    <property type="match status" value="1"/>
</dbReference>
<evidence type="ECO:0000256" key="3">
    <source>
        <dbReference type="ARBA" id="ARBA00022544"/>
    </source>
</evidence>
<reference evidence="10" key="1">
    <citation type="submission" date="2020-03" db="EMBL/GenBank/DDBJ databases">
        <title>Draft sequencing of Paenibacilllus sp. S3N08.</title>
        <authorList>
            <person name="Kim D.-U."/>
        </authorList>
    </citation>
    <scope>NUCLEOTIDE SEQUENCE</scope>
    <source>
        <strain evidence="10">S3N08</strain>
    </source>
</reference>
<dbReference type="InterPro" id="IPR046953">
    <property type="entry name" value="Spore_GerAC-like_C"/>
</dbReference>
<evidence type="ECO:0000313" key="11">
    <source>
        <dbReference type="Proteomes" id="UP001165962"/>
    </source>
</evidence>
<evidence type="ECO:0000256" key="5">
    <source>
        <dbReference type="ARBA" id="ARBA00023136"/>
    </source>
</evidence>
<dbReference type="PANTHER" id="PTHR35789:SF1">
    <property type="entry name" value="SPORE GERMINATION PROTEIN B3"/>
    <property type="match status" value="1"/>
</dbReference>
<dbReference type="Proteomes" id="UP001165962">
    <property type="component" value="Unassembled WGS sequence"/>
</dbReference>
<accession>A0ABX0JBI5</accession>
<keyword evidence="11" id="KW-1185">Reference proteome</keyword>
<keyword evidence="6" id="KW-0564">Palmitate</keyword>
<dbReference type="EMBL" id="JAAOIW010000013">
    <property type="protein sequence ID" value="NHN33779.1"/>
    <property type="molecule type" value="Genomic_DNA"/>
</dbReference>
<evidence type="ECO:0000256" key="2">
    <source>
        <dbReference type="ARBA" id="ARBA00007886"/>
    </source>
</evidence>
<dbReference type="PANTHER" id="PTHR35789">
    <property type="entry name" value="SPORE GERMINATION PROTEIN B3"/>
    <property type="match status" value="1"/>
</dbReference>
<evidence type="ECO:0008006" key="12">
    <source>
        <dbReference type="Google" id="ProtNLM"/>
    </source>
</evidence>
<feature type="domain" description="Spore germination GerAC-like C-terminal" evidence="8">
    <location>
        <begin position="201"/>
        <end position="344"/>
    </location>
</feature>
<evidence type="ECO:0000256" key="6">
    <source>
        <dbReference type="ARBA" id="ARBA00023139"/>
    </source>
</evidence>
<comment type="subcellular location">
    <subcellularLocation>
        <location evidence="1">Membrane</location>
        <topology evidence="1">Lipid-anchor</topology>
    </subcellularLocation>
</comment>
<sequence length="356" mass="40870">MKDINSLAIVSLAGVDKNPETGNFTAYYQVINPTSLSTRTGASAKAVVYNFQFKDYSHGRFNEQTGMSMPRKFFMADLQSYIISERYARQGILDLINFIELSPEQRSNVILFITDSPMYTIMNSFTPLDRIPGRFIRSLTDQYKPNFSMSLYPIRFKDIAREIHLHTPIVIPIIHYSGENPSSNSDRVEKIDANKDGMSFSGGAVLIHARMVGNLDEQSKNLFFILNKKYRQRTETVKINGDFVDVEAQNIQVQRKWNTPGSHLLIDLYADLRLMNNQQKSKMTLQNLHQIEKEFNQTLEKELKSYEQMGTNRGWDLLGIQDNGGNEMTWRQTKVTIHVHSKMTTIGNTSTPYLLE</sequence>
<keyword evidence="5" id="KW-0472">Membrane</keyword>
<keyword evidence="3" id="KW-0309">Germination</keyword>
<keyword evidence="7" id="KW-0449">Lipoprotein</keyword>
<gene>
    <name evidence="10" type="ORF">G9U52_28590</name>
</gene>
<evidence type="ECO:0000313" key="10">
    <source>
        <dbReference type="EMBL" id="NHN33779.1"/>
    </source>
</evidence>
<evidence type="ECO:0000259" key="8">
    <source>
        <dbReference type="Pfam" id="PF05504"/>
    </source>
</evidence>
<protein>
    <recommendedName>
        <fullName evidence="12">Ger(X)C family germination protein</fullName>
    </recommendedName>
</protein>
<dbReference type="InterPro" id="IPR008844">
    <property type="entry name" value="Spore_GerAC-like"/>
</dbReference>
<evidence type="ECO:0000256" key="4">
    <source>
        <dbReference type="ARBA" id="ARBA00022729"/>
    </source>
</evidence>
<dbReference type="InterPro" id="IPR057336">
    <property type="entry name" value="GerAC_N"/>
</dbReference>
<name>A0ABX0JBI5_9BACL</name>
<proteinExistence type="inferred from homology"/>
<organism evidence="10 11">
    <name type="scientific">Paenibacillus agricola</name>
    <dbReference type="NCBI Taxonomy" id="2716264"/>
    <lineage>
        <taxon>Bacteria</taxon>
        <taxon>Bacillati</taxon>
        <taxon>Bacillota</taxon>
        <taxon>Bacilli</taxon>
        <taxon>Bacillales</taxon>
        <taxon>Paenibacillaceae</taxon>
        <taxon>Paenibacillus</taxon>
    </lineage>
</organism>
<evidence type="ECO:0000256" key="7">
    <source>
        <dbReference type="ARBA" id="ARBA00023288"/>
    </source>
</evidence>
<feature type="domain" description="Spore germination protein N-terminal" evidence="9">
    <location>
        <begin position="2"/>
        <end position="175"/>
    </location>
</feature>
<keyword evidence="4" id="KW-0732">Signal</keyword>
<comment type="similarity">
    <text evidence="2">Belongs to the GerABKC lipoprotein family.</text>
</comment>
<dbReference type="Pfam" id="PF05504">
    <property type="entry name" value="Spore_GerAC"/>
    <property type="match status" value="1"/>
</dbReference>
<evidence type="ECO:0000256" key="1">
    <source>
        <dbReference type="ARBA" id="ARBA00004635"/>
    </source>
</evidence>
<comment type="caution">
    <text evidence="10">The sequence shown here is derived from an EMBL/GenBank/DDBJ whole genome shotgun (WGS) entry which is preliminary data.</text>
</comment>
<evidence type="ECO:0000259" key="9">
    <source>
        <dbReference type="Pfam" id="PF25198"/>
    </source>
</evidence>